<dbReference type="AlphaFoldDB" id="A0A9W5IQ49"/>
<evidence type="ECO:0000313" key="1">
    <source>
        <dbReference type="EMBL" id="EFC51797.1"/>
    </source>
</evidence>
<comment type="caution">
    <text evidence="1">The sequence shown here is derived from an EMBL/GenBank/DDBJ whole genome shotgun (WGS) entry which is preliminary data.</text>
</comment>
<accession>A0A9W5IQ49</accession>
<evidence type="ECO:0000313" key="2">
    <source>
        <dbReference type="Proteomes" id="UP000004621"/>
    </source>
</evidence>
<name>A0A9W5IQ49_NEISU</name>
<organism evidence="1 2">
    <name type="scientific">Neisseria subflava NJ9703</name>
    <dbReference type="NCBI Taxonomy" id="546268"/>
    <lineage>
        <taxon>Bacteria</taxon>
        <taxon>Pseudomonadati</taxon>
        <taxon>Pseudomonadota</taxon>
        <taxon>Betaproteobacteria</taxon>
        <taxon>Neisseriales</taxon>
        <taxon>Neisseriaceae</taxon>
        <taxon>Neisseria</taxon>
    </lineage>
</organism>
<dbReference type="Proteomes" id="UP000004621">
    <property type="component" value="Unassembled WGS sequence"/>
</dbReference>
<protein>
    <submittedName>
        <fullName evidence="1">Uncharacterized protein</fullName>
    </submittedName>
</protein>
<sequence length="207" mass="23599">MHFVLQGARQFVGFAIEESRGFTYAVAVIFFADVADTRRGAAFDLVKQTRTVAVLEYAVFAGTQHKYFLQHLNAVAYGVAVGIRTEILIGLFQRAAVIRHLRILMAAEHQIRIAFIIAEKDIVFRRQGFDEVVFENQRFGFGTRDGGFDVVNLFYHQCDARRMVVFLEIAGNAPLEIDRFADIQNIVVFVKKTVHARQIGQIFQKKR</sequence>
<proteinExistence type="predicted"/>
<gene>
    <name evidence="1" type="ORF">NEISUBOT_04788</name>
</gene>
<reference evidence="1 2" key="1">
    <citation type="submission" date="2010-01" db="EMBL/GenBank/DDBJ databases">
        <authorList>
            <person name="Weinstock G."/>
            <person name="Sodergren E."/>
            <person name="Clifton S."/>
            <person name="Fulton L."/>
            <person name="Fulton B."/>
            <person name="Courtney L."/>
            <person name="Fronick C."/>
            <person name="Harrison M."/>
            <person name="Strong C."/>
            <person name="Farmer C."/>
            <person name="Delahaunty K."/>
            <person name="Markovic C."/>
            <person name="Hall O."/>
            <person name="Minx P."/>
            <person name="Tomlinson C."/>
            <person name="Mitreva M."/>
            <person name="Nelson J."/>
            <person name="Hou S."/>
            <person name="Wollam A."/>
            <person name="Pepin K.H."/>
            <person name="Johnson M."/>
            <person name="Bhonagiri V."/>
            <person name="Nash W.E."/>
            <person name="Warren W."/>
            <person name="Chinwalla A."/>
            <person name="Mardis E.R."/>
            <person name="Wilson R.K."/>
        </authorList>
    </citation>
    <scope>NUCLEOTIDE SEQUENCE [LARGE SCALE GENOMIC DNA]</scope>
    <source>
        <strain evidence="1 2">NJ9703</strain>
    </source>
</reference>
<dbReference type="EMBL" id="ACEO02000008">
    <property type="protein sequence ID" value="EFC51797.1"/>
    <property type="molecule type" value="Genomic_DNA"/>
</dbReference>